<evidence type="ECO:0000256" key="5">
    <source>
        <dbReference type="HAMAP-Rule" id="MF_00378"/>
    </source>
</evidence>
<comment type="similarity">
    <text evidence="5 6">Belongs to the XseA family.</text>
</comment>
<comment type="function">
    <text evidence="5">Bidirectionally degrades single-stranded DNA into large acid-insoluble oligonucleotides, which are then degraded further into small acid-soluble oligonucleotides.</text>
</comment>
<evidence type="ECO:0000256" key="3">
    <source>
        <dbReference type="ARBA" id="ARBA00022801"/>
    </source>
</evidence>
<sequence>MKLKTLSVGEVNNYVKKLVENDFILKNLNVKGEISNLKFHSSGHIYFSLKDENSKVNCIMFKNNAVNLDFRLEEGMKVEIKARLGVYHKEGTYQLYCENIKKAGIGELFEEFHKLKKELSEEGIFDEKYKRALPKFPKRIGIITARTGAAVRDIINVIQRRNKSLDIILYPAKVQGENAADSIIEGIRYFNNEKSVDVIILGRGGGSIEELWAFNNRDLAYEIFNSRIPTVSAVGHEVDFTISDFVSDMRAPTPSAAGELVSPSLQEMINDLLNKKEFLHRAIDRKFLNAKKDLDLLHKGLKGNNPKHIIEKRIKEVNSLEEKLNFLGKRKIDKAKDELIALNSILQTLNPLNTLGRGYSVIMDKEDKVINEVSELKKNDMVKVIMKDGSVNIDIKIINE</sequence>
<feature type="domain" description="OB-fold nucleic acid binding" evidence="8">
    <location>
        <begin position="6"/>
        <end position="100"/>
    </location>
</feature>
<dbReference type="NCBIfam" id="TIGR00237">
    <property type="entry name" value="xseA"/>
    <property type="match status" value="1"/>
</dbReference>
<dbReference type="EMBL" id="CP010994">
    <property type="protein sequence ID" value="AMN36331.1"/>
    <property type="molecule type" value="Genomic_DNA"/>
</dbReference>
<dbReference type="Pfam" id="PF02601">
    <property type="entry name" value="Exonuc_VII_L"/>
    <property type="match status" value="1"/>
</dbReference>
<dbReference type="HAMAP" id="MF_00378">
    <property type="entry name" value="Exonuc_7_L"/>
    <property type="match status" value="1"/>
</dbReference>
<comment type="subcellular location">
    <subcellularLocation>
        <location evidence="5 6">Cytoplasm</location>
    </subcellularLocation>
</comment>
<name>A0A127EK36_CLOPF</name>
<evidence type="ECO:0000313" key="10">
    <source>
        <dbReference type="Proteomes" id="UP000070260"/>
    </source>
</evidence>
<dbReference type="OrthoDB" id="9802795at2"/>
<evidence type="ECO:0000256" key="6">
    <source>
        <dbReference type="RuleBase" id="RU004355"/>
    </source>
</evidence>
<reference evidence="9 10" key="1">
    <citation type="journal article" date="2016" name="PLoS ONE">
        <title>Plasmid Characterization and Chromosome Analysis of Two netF+ Clostridium perfringens Isolates Associated with Foal and Canine Necrotizing Enteritis.</title>
        <authorList>
            <person name="Mehdizadeh Gohari I."/>
            <person name="Kropinski A.M."/>
            <person name="Weese S.J."/>
            <person name="Parreira V.R."/>
            <person name="Whitehead A.E."/>
            <person name="Boerlin P."/>
            <person name="Prescott J.F."/>
        </authorList>
    </citation>
    <scope>NUCLEOTIDE SEQUENCE [LARGE SCALE GENOMIC DNA]</scope>
    <source>
        <strain evidence="9 10">JP838</strain>
    </source>
</reference>
<protein>
    <recommendedName>
        <fullName evidence="5">Exodeoxyribonuclease 7 large subunit</fullName>
        <ecNumber evidence="5">3.1.11.6</ecNumber>
    </recommendedName>
    <alternativeName>
        <fullName evidence="5">Exodeoxyribonuclease VII large subunit</fullName>
        <shortName evidence="5">Exonuclease VII large subunit</shortName>
    </alternativeName>
</protein>
<evidence type="ECO:0000256" key="1">
    <source>
        <dbReference type="ARBA" id="ARBA00022490"/>
    </source>
</evidence>
<keyword evidence="3 5" id="KW-0378">Hydrolase</keyword>
<organism evidence="9 10">
    <name type="scientific">Clostridium perfringens</name>
    <dbReference type="NCBI Taxonomy" id="1502"/>
    <lineage>
        <taxon>Bacteria</taxon>
        <taxon>Bacillati</taxon>
        <taxon>Bacillota</taxon>
        <taxon>Clostridia</taxon>
        <taxon>Eubacteriales</taxon>
        <taxon>Clostridiaceae</taxon>
        <taxon>Clostridium</taxon>
    </lineage>
</organism>
<evidence type="ECO:0000256" key="4">
    <source>
        <dbReference type="ARBA" id="ARBA00022839"/>
    </source>
</evidence>
<dbReference type="Pfam" id="PF13742">
    <property type="entry name" value="tRNA_anti_2"/>
    <property type="match status" value="1"/>
</dbReference>
<evidence type="ECO:0000259" key="7">
    <source>
        <dbReference type="Pfam" id="PF02601"/>
    </source>
</evidence>
<evidence type="ECO:0000256" key="2">
    <source>
        <dbReference type="ARBA" id="ARBA00022722"/>
    </source>
</evidence>
<feature type="domain" description="Exonuclease VII large subunit C-terminal" evidence="7">
    <location>
        <begin position="124"/>
        <end position="340"/>
    </location>
</feature>
<comment type="catalytic activity">
    <reaction evidence="5 6">
        <text>Exonucleolytic cleavage in either 5'- to 3'- or 3'- to 5'-direction to yield nucleoside 5'-phosphates.</text>
        <dbReference type="EC" id="3.1.11.6"/>
    </reaction>
</comment>
<comment type="subunit">
    <text evidence="5">Heterooligomer composed of large and small subunits.</text>
</comment>
<dbReference type="AlphaFoldDB" id="A0A127EK36"/>
<dbReference type="InterPro" id="IPR003753">
    <property type="entry name" value="Exonuc_VII_L"/>
</dbReference>
<dbReference type="GO" id="GO:0009318">
    <property type="term" value="C:exodeoxyribonuclease VII complex"/>
    <property type="evidence" value="ECO:0007669"/>
    <property type="project" value="UniProtKB-UniRule"/>
</dbReference>
<keyword evidence="1 5" id="KW-0963">Cytoplasm</keyword>
<dbReference type="PANTHER" id="PTHR30008:SF0">
    <property type="entry name" value="EXODEOXYRIBONUCLEASE 7 LARGE SUBUNIT"/>
    <property type="match status" value="1"/>
</dbReference>
<dbReference type="PANTHER" id="PTHR30008">
    <property type="entry name" value="EXODEOXYRIBONUCLEASE 7 LARGE SUBUNIT"/>
    <property type="match status" value="1"/>
</dbReference>
<dbReference type="GO" id="GO:0005737">
    <property type="term" value="C:cytoplasm"/>
    <property type="evidence" value="ECO:0007669"/>
    <property type="project" value="UniProtKB-SubCell"/>
</dbReference>
<dbReference type="EC" id="3.1.11.6" evidence="5"/>
<gene>
    <name evidence="5" type="primary">xseA</name>
    <name evidence="9" type="ORF">JFP838_11325</name>
</gene>
<dbReference type="InterPro" id="IPR025824">
    <property type="entry name" value="OB-fold_nuc-bd_dom"/>
</dbReference>
<dbReference type="CDD" id="cd04489">
    <property type="entry name" value="ExoVII_LU_OBF"/>
    <property type="match status" value="1"/>
</dbReference>
<dbReference type="GO" id="GO:0008855">
    <property type="term" value="F:exodeoxyribonuclease VII activity"/>
    <property type="evidence" value="ECO:0007669"/>
    <property type="project" value="UniProtKB-UniRule"/>
</dbReference>
<dbReference type="RefSeq" id="WP_061428852.1">
    <property type="nucleotide sequence ID" value="NZ_CABPRK010000001.1"/>
</dbReference>
<accession>A0A127EK36</accession>
<evidence type="ECO:0000259" key="8">
    <source>
        <dbReference type="Pfam" id="PF13742"/>
    </source>
</evidence>
<dbReference type="InterPro" id="IPR020579">
    <property type="entry name" value="Exonuc_VII_lsu_C"/>
</dbReference>
<keyword evidence="2 5" id="KW-0540">Nuclease</keyword>
<dbReference type="GO" id="GO:0006308">
    <property type="term" value="P:DNA catabolic process"/>
    <property type="evidence" value="ECO:0007669"/>
    <property type="project" value="UniProtKB-UniRule"/>
</dbReference>
<evidence type="ECO:0000313" key="9">
    <source>
        <dbReference type="EMBL" id="AMN36331.1"/>
    </source>
</evidence>
<keyword evidence="4 5" id="KW-0269">Exonuclease</keyword>
<dbReference type="Proteomes" id="UP000070260">
    <property type="component" value="Chromosome"/>
</dbReference>
<dbReference type="PATRIC" id="fig|1502.177.peg.2322"/>
<proteinExistence type="inferred from homology"/>
<dbReference type="GO" id="GO:0003676">
    <property type="term" value="F:nucleic acid binding"/>
    <property type="evidence" value="ECO:0007669"/>
    <property type="project" value="InterPro"/>
</dbReference>